<evidence type="ECO:0000256" key="1">
    <source>
        <dbReference type="ARBA" id="ARBA00004651"/>
    </source>
</evidence>
<feature type="transmembrane region" description="Helical" evidence="8">
    <location>
        <begin position="287"/>
        <end position="307"/>
    </location>
</feature>
<evidence type="ECO:0000313" key="9">
    <source>
        <dbReference type="EMBL" id="PFG36414.1"/>
    </source>
</evidence>
<feature type="transmembrane region" description="Helical" evidence="8">
    <location>
        <begin position="6"/>
        <end position="25"/>
    </location>
</feature>
<dbReference type="PANTHER" id="PTHR36838">
    <property type="entry name" value="AUXIN EFFLUX CARRIER FAMILY PROTEIN"/>
    <property type="match status" value="1"/>
</dbReference>
<dbReference type="OrthoDB" id="5405318at2"/>
<feature type="transmembrane region" description="Helical" evidence="8">
    <location>
        <begin position="97"/>
        <end position="120"/>
    </location>
</feature>
<feature type="transmembrane region" description="Helical" evidence="8">
    <location>
        <begin position="68"/>
        <end position="90"/>
    </location>
</feature>
<evidence type="ECO:0000256" key="2">
    <source>
        <dbReference type="ARBA" id="ARBA00010145"/>
    </source>
</evidence>
<evidence type="ECO:0000256" key="4">
    <source>
        <dbReference type="ARBA" id="ARBA00022475"/>
    </source>
</evidence>
<feature type="transmembrane region" description="Helical" evidence="8">
    <location>
        <begin position="227"/>
        <end position="250"/>
    </location>
</feature>
<keyword evidence="5 8" id="KW-0812">Transmembrane</keyword>
<keyword evidence="7 8" id="KW-0472">Membrane</keyword>
<accession>A0A2A9EC01</accession>
<dbReference type="AlphaFoldDB" id="A0A2A9EC01"/>
<dbReference type="Gene3D" id="1.20.1530.20">
    <property type="match status" value="1"/>
</dbReference>
<name>A0A2A9EC01_9MICO</name>
<comment type="subcellular location">
    <subcellularLocation>
        <location evidence="1">Cell membrane</location>
        <topology evidence="1">Multi-pass membrane protein</topology>
    </subcellularLocation>
</comment>
<reference evidence="9 10" key="1">
    <citation type="submission" date="2017-10" db="EMBL/GenBank/DDBJ databases">
        <title>Sequencing the genomes of 1000 actinobacteria strains.</title>
        <authorList>
            <person name="Klenk H.-P."/>
        </authorList>
    </citation>
    <scope>NUCLEOTIDE SEQUENCE [LARGE SCALE GENOMIC DNA]</scope>
    <source>
        <strain evidence="9 10">DSM 21574</strain>
    </source>
</reference>
<dbReference type="GO" id="GO:0055085">
    <property type="term" value="P:transmembrane transport"/>
    <property type="evidence" value="ECO:0007669"/>
    <property type="project" value="InterPro"/>
</dbReference>
<comment type="similarity">
    <text evidence="2">Belongs to the auxin efflux carrier (TC 2.A.69) family.</text>
</comment>
<evidence type="ECO:0000256" key="5">
    <source>
        <dbReference type="ARBA" id="ARBA00022692"/>
    </source>
</evidence>
<keyword evidence="10" id="KW-1185">Reference proteome</keyword>
<dbReference type="Proteomes" id="UP000221394">
    <property type="component" value="Unassembled WGS sequence"/>
</dbReference>
<feature type="transmembrane region" description="Helical" evidence="8">
    <location>
        <begin position="167"/>
        <end position="183"/>
    </location>
</feature>
<evidence type="ECO:0008006" key="11">
    <source>
        <dbReference type="Google" id="ProtNLM"/>
    </source>
</evidence>
<dbReference type="PANTHER" id="PTHR36838:SF1">
    <property type="entry name" value="SLR1864 PROTEIN"/>
    <property type="match status" value="1"/>
</dbReference>
<feature type="transmembrane region" description="Helical" evidence="8">
    <location>
        <begin position="37"/>
        <end position="56"/>
    </location>
</feature>
<comment type="caution">
    <text evidence="9">The sequence shown here is derived from an EMBL/GenBank/DDBJ whole genome shotgun (WGS) entry which is preliminary data.</text>
</comment>
<feature type="transmembrane region" description="Helical" evidence="8">
    <location>
        <begin position="195"/>
        <end position="215"/>
    </location>
</feature>
<evidence type="ECO:0000256" key="8">
    <source>
        <dbReference type="SAM" id="Phobius"/>
    </source>
</evidence>
<dbReference type="InterPro" id="IPR038770">
    <property type="entry name" value="Na+/solute_symporter_sf"/>
</dbReference>
<dbReference type="Pfam" id="PF03547">
    <property type="entry name" value="Mem_trans"/>
    <property type="match status" value="1"/>
</dbReference>
<gene>
    <name evidence="9" type="ORF">ATL41_1136</name>
</gene>
<dbReference type="GO" id="GO:0005886">
    <property type="term" value="C:plasma membrane"/>
    <property type="evidence" value="ECO:0007669"/>
    <property type="project" value="UniProtKB-SubCell"/>
</dbReference>
<keyword evidence="6 8" id="KW-1133">Transmembrane helix</keyword>
<protein>
    <recommendedName>
        <fullName evidence="11">AEC family transporter</fullName>
    </recommendedName>
</protein>
<dbReference type="EMBL" id="PDJH01000001">
    <property type="protein sequence ID" value="PFG36414.1"/>
    <property type="molecule type" value="Genomic_DNA"/>
</dbReference>
<evidence type="ECO:0000256" key="6">
    <source>
        <dbReference type="ARBA" id="ARBA00022989"/>
    </source>
</evidence>
<proteinExistence type="inferred from homology"/>
<sequence length="308" mass="31641">MAGVTDMLQGFTIIAVVILVGFVVGRIGLLGPAARPVIARLTFFVLAPSLLFTIMLEADVADLVSPLVGASVAAALGAFGLYSLVARLVWRRRVADTVVGALGAGYVNANNIGLPVAGYVLGDATLMAPVILVQLLVFSPVALTLLDASTSGVVTLRRVLAQPVRNPIIIASAAGLALSVLGVDLPDAAVEPFRIVGGGAVPLMLIAFGISLAGQRILEPGAQRRDAILASSIKLLVMPALALLVGTVLGLHGHDLFVVVTLAALPTAQNVFNYAQRYDAAEVLARDTIAVTTLGALPVLMVVAATLH</sequence>
<keyword evidence="4" id="KW-1003">Cell membrane</keyword>
<evidence type="ECO:0000256" key="3">
    <source>
        <dbReference type="ARBA" id="ARBA00022448"/>
    </source>
</evidence>
<dbReference type="InterPro" id="IPR004776">
    <property type="entry name" value="Mem_transp_PIN-like"/>
</dbReference>
<evidence type="ECO:0000313" key="10">
    <source>
        <dbReference type="Proteomes" id="UP000221394"/>
    </source>
</evidence>
<keyword evidence="3" id="KW-0813">Transport</keyword>
<feature type="transmembrane region" description="Helical" evidence="8">
    <location>
        <begin position="126"/>
        <end position="146"/>
    </location>
</feature>
<evidence type="ECO:0000256" key="7">
    <source>
        <dbReference type="ARBA" id="ARBA00023136"/>
    </source>
</evidence>
<organism evidence="9 10">
    <name type="scientific">Flavimobilis soli</name>
    <dbReference type="NCBI Taxonomy" id="442709"/>
    <lineage>
        <taxon>Bacteria</taxon>
        <taxon>Bacillati</taxon>
        <taxon>Actinomycetota</taxon>
        <taxon>Actinomycetes</taxon>
        <taxon>Micrococcales</taxon>
        <taxon>Jonesiaceae</taxon>
        <taxon>Flavimobilis</taxon>
    </lineage>
</organism>
<feature type="transmembrane region" description="Helical" evidence="8">
    <location>
        <begin position="256"/>
        <end position="275"/>
    </location>
</feature>